<dbReference type="EMBL" id="JAUJEB010000004">
    <property type="protein sequence ID" value="MDN5214505.1"/>
    <property type="molecule type" value="Genomic_DNA"/>
</dbReference>
<comment type="caution">
    <text evidence="1">The sequence shown here is derived from an EMBL/GenBank/DDBJ whole genome shotgun (WGS) entry which is preliminary data.</text>
</comment>
<dbReference type="Pfam" id="PF13578">
    <property type="entry name" value="Methyltransf_24"/>
    <property type="match status" value="1"/>
</dbReference>
<dbReference type="EC" id="2.1.1.-" evidence="1"/>
<dbReference type="RefSeq" id="WP_346759838.1">
    <property type="nucleotide sequence ID" value="NZ_JAUJEB010000004.1"/>
</dbReference>
<dbReference type="InterPro" id="IPR029063">
    <property type="entry name" value="SAM-dependent_MTases_sf"/>
</dbReference>
<name>A0ABT8LCM4_9BACT</name>
<accession>A0ABT8LCM4</accession>
<keyword evidence="1" id="KW-0489">Methyltransferase</keyword>
<reference evidence="1" key="1">
    <citation type="submission" date="2023-06" db="EMBL/GenBank/DDBJ databases">
        <title>Genomic of Agaribacillus aureum.</title>
        <authorList>
            <person name="Wang G."/>
        </authorList>
    </citation>
    <scope>NUCLEOTIDE SEQUENCE</scope>
    <source>
        <strain evidence="1">BMA12</strain>
    </source>
</reference>
<dbReference type="Gene3D" id="3.40.50.150">
    <property type="entry name" value="Vaccinia Virus protein VP39"/>
    <property type="match status" value="1"/>
</dbReference>
<proteinExistence type="predicted"/>
<evidence type="ECO:0000313" key="1">
    <source>
        <dbReference type="EMBL" id="MDN5214505.1"/>
    </source>
</evidence>
<evidence type="ECO:0000313" key="2">
    <source>
        <dbReference type="Proteomes" id="UP001172083"/>
    </source>
</evidence>
<dbReference type="GO" id="GO:0032259">
    <property type="term" value="P:methylation"/>
    <property type="evidence" value="ECO:0007669"/>
    <property type="project" value="UniProtKB-KW"/>
</dbReference>
<dbReference type="Proteomes" id="UP001172083">
    <property type="component" value="Unassembled WGS sequence"/>
</dbReference>
<sequence>MNSKPCLSEDQLNYLTDWFTQNWSLSSKINNVYSLGLLQNLLVDFPFVPYTKFGLNPTGLLFIINDILINNRKYIIEFGAGVSTIVIARLIKKNSLNTRLISVEHDEGWLEMIANTLQKEKLSQNVKPIYAPLSECDLSINGMKWYNTKTLDNYIADQKFDAIIVDGPPSYSKEIMFSRYPAIPYLKDKLNTNIAIYLDDVEREGEREILKKWSEILKINFEIYDYTFGIYLSEKSYWPHAF</sequence>
<gene>
    <name evidence="1" type="ORF">QQ020_20660</name>
</gene>
<protein>
    <submittedName>
        <fullName evidence="1">Class I SAM-dependent methyltransferase</fullName>
        <ecNumber evidence="1">2.1.1.-</ecNumber>
    </submittedName>
</protein>
<dbReference type="SUPFAM" id="SSF53335">
    <property type="entry name" value="S-adenosyl-L-methionine-dependent methyltransferases"/>
    <property type="match status" value="1"/>
</dbReference>
<keyword evidence="2" id="KW-1185">Reference proteome</keyword>
<organism evidence="1 2">
    <name type="scientific">Agaribacillus aureus</name>
    <dbReference type="NCBI Taxonomy" id="3051825"/>
    <lineage>
        <taxon>Bacteria</taxon>
        <taxon>Pseudomonadati</taxon>
        <taxon>Bacteroidota</taxon>
        <taxon>Cytophagia</taxon>
        <taxon>Cytophagales</taxon>
        <taxon>Splendidivirgaceae</taxon>
        <taxon>Agaribacillus</taxon>
    </lineage>
</organism>
<keyword evidence="1" id="KW-0808">Transferase</keyword>
<dbReference type="GO" id="GO:0008168">
    <property type="term" value="F:methyltransferase activity"/>
    <property type="evidence" value="ECO:0007669"/>
    <property type="project" value="UniProtKB-KW"/>
</dbReference>